<dbReference type="InterPro" id="IPR049278">
    <property type="entry name" value="MS_channel_C"/>
</dbReference>
<dbReference type="SUPFAM" id="SSF82689">
    <property type="entry name" value="Mechanosensitive channel protein MscS (YggB), C-terminal domain"/>
    <property type="match status" value="1"/>
</dbReference>
<dbReference type="STRING" id="996342.SAMN05443551_2022"/>
<name>A0A1M5S640_9RHOB</name>
<feature type="transmembrane region" description="Helical" evidence="7">
    <location>
        <begin position="312"/>
        <end position="336"/>
    </location>
</feature>
<evidence type="ECO:0000256" key="8">
    <source>
        <dbReference type="SAM" id="SignalP"/>
    </source>
</evidence>
<dbReference type="AlphaFoldDB" id="A0A1M5S640"/>
<keyword evidence="13" id="KW-1185">Reference proteome</keyword>
<evidence type="ECO:0000313" key="12">
    <source>
        <dbReference type="EMBL" id="SHH34092.1"/>
    </source>
</evidence>
<dbReference type="InterPro" id="IPR011066">
    <property type="entry name" value="MscS_channel_C_sf"/>
</dbReference>
<feature type="transmembrane region" description="Helical" evidence="7">
    <location>
        <begin position="246"/>
        <end position="266"/>
    </location>
</feature>
<dbReference type="InterPro" id="IPR006685">
    <property type="entry name" value="MscS_channel_2nd"/>
</dbReference>
<feature type="domain" description="Mechanosensitive ion channel transmembrane helices 2/3" evidence="11">
    <location>
        <begin position="321"/>
        <end position="361"/>
    </location>
</feature>
<feature type="domain" description="Mechanosensitive ion channel MscS C-terminal" evidence="10">
    <location>
        <begin position="438"/>
        <end position="521"/>
    </location>
</feature>
<feature type="domain" description="Mechanosensitive ion channel MscS" evidence="9">
    <location>
        <begin position="363"/>
        <end position="429"/>
    </location>
</feature>
<feature type="transmembrane region" description="Helical" evidence="7">
    <location>
        <begin position="198"/>
        <end position="218"/>
    </location>
</feature>
<protein>
    <submittedName>
        <fullName evidence="12">MscS family membrane protein</fullName>
    </submittedName>
</protein>
<dbReference type="OrthoDB" id="9814206at2"/>
<dbReference type="InterPro" id="IPR010920">
    <property type="entry name" value="LSM_dom_sf"/>
</dbReference>
<reference evidence="12 13" key="1">
    <citation type="submission" date="2016-11" db="EMBL/GenBank/DDBJ databases">
        <authorList>
            <person name="Jaros S."/>
            <person name="Januszkiewicz K."/>
            <person name="Wedrychowicz H."/>
        </authorList>
    </citation>
    <scope>NUCLEOTIDE SEQUENCE [LARGE SCALE GENOMIC DNA]</scope>
    <source>
        <strain evidence="12 13">DSM 29431</strain>
    </source>
</reference>
<evidence type="ECO:0000256" key="5">
    <source>
        <dbReference type="ARBA" id="ARBA00022989"/>
    </source>
</evidence>
<sequence>MRLALAALALFLLGVTAPPAPASAQILPVSEGEAMDEAAALPPDTAGRDTPRGMVTGLVQAISDEDHEVVALYLETPARLGEFGFRHFHILRIETALNAAARLDTPTELSLEPEGSLQDGLPPNRERIGTLTVGDTQQPLLAHRVTLDDVPVWRVGAESVEALLDWRSPTITGLGTMQDILLNLPSGPSFLGISARDAILLTGFAALSLMASWALLRVRRLVSRLIRRNRPSSRFTRFVEMSEPPLQLLIASLIFTAGISYLGVSMVARFQVVWIVELAAWLAAIWFVWRLIDAIGEAALASMSRRGAASMFSAVSFFTRILKALLIVVSAAFALRALGFDITAGLAALGVGGLALALGAQKLIENLVGSVSLIADRPIRVGDFCRFGQTLGTIEEIGIRSTRIRTLDRTIVTVPNGEFSSLHLENFSRRDQFLLRHTIGLRYETDARQLKAVVSGLRDMLSNHPRLIEETPRVRFIGYGAYSLDIEIFGYVRAKDWNEFLEIQEGLLFEVMQIVDNLGIGFAFPSQTLYLGDDDVRPVSQTKQRAA</sequence>
<gene>
    <name evidence="12" type="ORF">SAMN05443551_2022</name>
</gene>
<dbReference type="InterPro" id="IPR023408">
    <property type="entry name" value="MscS_beta-dom_sf"/>
</dbReference>
<dbReference type="PANTHER" id="PTHR30566:SF5">
    <property type="entry name" value="MECHANOSENSITIVE ION CHANNEL PROTEIN 1, MITOCHONDRIAL-RELATED"/>
    <property type="match status" value="1"/>
</dbReference>
<keyword evidence="5 7" id="KW-1133">Transmembrane helix</keyword>
<organism evidence="12 13">
    <name type="scientific">Marivita hallyeonensis</name>
    <dbReference type="NCBI Taxonomy" id="996342"/>
    <lineage>
        <taxon>Bacteria</taxon>
        <taxon>Pseudomonadati</taxon>
        <taxon>Pseudomonadota</taxon>
        <taxon>Alphaproteobacteria</taxon>
        <taxon>Rhodobacterales</taxon>
        <taxon>Roseobacteraceae</taxon>
        <taxon>Marivita</taxon>
    </lineage>
</organism>
<evidence type="ECO:0000256" key="7">
    <source>
        <dbReference type="SAM" id="Phobius"/>
    </source>
</evidence>
<feature type="chain" id="PRO_5009913637" evidence="8">
    <location>
        <begin position="23"/>
        <end position="547"/>
    </location>
</feature>
<dbReference type="GO" id="GO:0005886">
    <property type="term" value="C:plasma membrane"/>
    <property type="evidence" value="ECO:0007669"/>
    <property type="project" value="UniProtKB-SubCell"/>
</dbReference>
<keyword evidence="4 7" id="KW-0812">Transmembrane</keyword>
<dbReference type="SUPFAM" id="SSF82861">
    <property type="entry name" value="Mechanosensitive channel protein MscS (YggB), transmembrane region"/>
    <property type="match status" value="1"/>
</dbReference>
<feature type="signal peptide" evidence="8">
    <location>
        <begin position="1"/>
        <end position="22"/>
    </location>
</feature>
<dbReference type="Pfam" id="PF21088">
    <property type="entry name" value="MS_channel_1st"/>
    <property type="match status" value="1"/>
</dbReference>
<evidence type="ECO:0000313" key="13">
    <source>
        <dbReference type="Proteomes" id="UP000184221"/>
    </source>
</evidence>
<dbReference type="GO" id="GO:0008381">
    <property type="term" value="F:mechanosensitive monoatomic ion channel activity"/>
    <property type="evidence" value="ECO:0007669"/>
    <property type="project" value="UniProtKB-ARBA"/>
</dbReference>
<keyword evidence="6 7" id="KW-0472">Membrane</keyword>
<dbReference type="Pfam" id="PF21082">
    <property type="entry name" value="MS_channel_3rd"/>
    <property type="match status" value="1"/>
</dbReference>
<feature type="transmembrane region" description="Helical" evidence="7">
    <location>
        <begin position="342"/>
        <end position="360"/>
    </location>
</feature>
<evidence type="ECO:0000256" key="4">
    <source>
        <dbReference type="ARBA" id="ARBA00022692"/>
    </source>
</evidence>
<dbReference type="InterPro" id="IPR011014">
    <property type="entry name" value="MscS_channel_TM-2"/>
</dbReference>
<evidence type="ECO:0000256" key="1">
    <source>
        <dbReference type="ARBA" id="ARBA00004651"/>
    </source>
</evidence>
<dbReference type="SUPFAM" id="SSF50182">
    <property type="entry name" value="Sm-like ribonucleoproteins"/>
    <property type="match status" value="1"/>
</dbReference>
<dbReference type="Proteomes" id="UP000184221">
    <property type="component" value="Unassembled WGS sequence"/>
</dbReference>
<evidence type="ECO:0000259" key="9">
    <source>
        <dbReference type="Pfam" id="PF00924"/>
    </source>
</evidence>
<dbReference type="InterPro" id="IPR049142">
    <property type="entry name" value="MS_channel_1st"/>
</dbReference>
<evidence type="ECO:0000256" key="3">
    <source>
        <dbReference type="ARBA" id="ARBA00022475"/>
    </source>
</evidence>
<dbReference type="Gene3D" id="2.30.30.60">
    <property type="match status" value="1"/>
</dbReference>
<proteinExistence type="inferred from homology"/>
<evidence type="ECO:0000256" key="6">
    <source>
        <dbReference type="ARBA" id="ARBA00023136"/>
    </source>
</evidence>
<accession>A0A1M5S640</accession>
<feature type="transmembrane region" description="Helical" evidence="7">
    <location>
        <begin position="272"/>
        <end position="292"/>
    </location>
</feature>
<keyword evidence="8" id="KW-0732">Signal</keyword>
<dbReference type="Gene3D" id="1.10.287.1260">
    <property type="match status" value="1"/>
</dbReference>
<dbReference type="Gene3D" id="3.30.70.100">
    <property type="match status" value="1"/>
</dbReference>
<dbReference type="Pfam" id="PF00924">
    <property type="entry name" value="MS_channel_2nd"/>
    <property type="match status" value="1"/>
</dbReference>
<evidence type="ECO:0000259" key="11">
    <source>
        <dbReference type="Pfam" id="PF21088"/>
    </source>
</evidence>
<comment type="subcellular location">
    <subcellularLocation>
        <location evidence="1">Cell membrane</location>
        <topology evidence="1">Multi-pass membrane protein</topology>
    </subcellularLocation>
</comment>
<evidence type="ECO:0000256" key="2">
    <source>
        <dbReference type="ARBA" id="ARBA00008017"/>
    </source>
</evidence>
<evidence type="ECO:0000259" key="10">
    <source>
        <dbReference type="Pfam" id="PF21082"/>
    </source>
</evidence>
<keyword evidence="3" id="KW-1003">Cell membrane</keyword>
<dbReference type="PANTHER" id="PTHR30566">
    <property type="entry name" value="YNAI-RELATED MECHANOSENSITIVE ION CHANNEL"/>
    <property type="match status" value="1"/>
</dbReference>
<comment type="similarity">
    <text evidence="2">Belongs to the MscS (TC 1.A.23) family.</text>
</comment>
<dbReference type="EMBL" id="FQXC01000002">
    <property type="protein sequence ID" value="SHH34092.1"/>
    <property type="molecule type" value="Genomic_DNA"/>
</dbReference>